<keyword evidence="3 4" id="KW-0597">Phosphoprotein</keyword>
<dbReference type="InterPro" id="IPR000014">
    <property type="entry name" value="PAS"/>
</dbReference>
<dbReference type="SMART" id="SM00387">
    <property type="entry name" value="HATPase_c"/>
    <property type="match status" value="1"/>
</dbReference>
<feature type="domain" description="PAC" evidence="8">
    <location>
        <begin position="227"/>
        <end position="279"/>
    </location>
</feature>
<dbReference type="SUPFAM" id="SSF55785">
    <property type="entry name" value="PYP-like sensor domain (PAS domain)"/>
    <property type="match status" value="2"/>
</dbReference>
<dbReference type="SUPFAM" id="SSF47384">
    <property type="entry name" value="Homodimeric domain of signal transducing histidine kinase"/>
    <property type="match status" value="1"/>
</dbReference>
<dbReference type="NCBIfam" id="TIGR00229">
    <property type="entry name" value="sensory_box"/>
    <property type="match status" value="2"/>
</dbReference>
<dbReference type="Gene3D" id="3.40.50.2300">
    <property type="match status" value="1"/>
</dbReference>
<feature type="domain" description="PAS" evidence="7">
    <location>
        <begin position="152"/>
        <end position="207"/>
    </location>
</feature>
<dbReference type="InterPro" id="IPR000700">
    <property type="entry name" value="PAS-assoc_C"/>
</dbReference>
<feature type="domain" description="PAC" evidence="8">
    <location>
        <begin position="99"/>
        <end position="151"/>
    </location>
</feature>
<dbReference type="InterPro" id="IPR011006">
    <property type="entry name" value="CheY-like_superfamily"/>
</dbReference>
<dbReference type="PROSITE" id="PS50112">
    <property type="entry name" value="PAS"/>
    <property type="match status" value="2"/>
</dbReference>
<dbReference type="InterPro" id="IPR036890">
    <property type="entry name" value="HATPase_C_sf"/>
</dbReference>
<dbReference type="PANTHER" id="PTHR43065:SF49">
    <property type="entry name" value="HISTIDINE KINASE"/>
    <property type="match status" value="1"/>
</dbReference>
<sequence length="653" mass="72810">MNISKISGSFMTDRPKRTDALLMDPNRYRILIDAVIDYAIYMLDTEGYVVSWNSGAEHIKGYVPDDVIGRHLSIFFTPEERAAGVPDRMLRTAGTVGRCEGEGWRIKRDGSRFWALSVIDAVRNDNGDVIGFAKVTRDITQRYLTEQRLAESERRFRMMIESVADHAIYMMDIQGRVSTWNGGAERILGYAEDEIVGRNFASFYSTEAASLQEPTVAMEAAARLGKFESEGWRIRKDGSKFWANTILDAIYDEHNALIGYVNIIRDITEKIEAQRTLELAREELFQAQKMEALGQLTGGVAHDFNNLLTIILTSAELAQRHIVDHARVERVLGNICKAVRHGEMLTKHLLAFSRKQSLRPELLRIEVCLESVANNLLSSLRGNIRIVKEIASDLWPVEVDPNQLQLAILNICLNARDAMPNGGTIVLRARNHRIQQKQKDLNAGNYVEVSIVDDGIGIPVEMRDRVFEPFFTTKEVGKGTGLGLSQAYGFAKQSGGSMNFSSVEGQGTIMSILLPAAKNLAEEEVNQRQRVLVVEDNSTIAELAVEMLTDAGYHVNSCGTAQDALNLLKLEEIDILVSDIVIPGSMNGLELAEEVTRRWPNLSIVLATGYAASMTMAKAANFCLLMKPYDSEGLIAAIEQSLAVRRRDRQVRL</sequence>
<evidence type="ECO:0000256" key="1">
    <source>
        <dbReference type="ARBA" id="ARBA00000085"/>
    </source>
</evidence>
<dbReference type="EC" id="2.7.13.3" evidence="2"/>
<evidence type="ECO:0000259" key="8">
    <source>
        <dbReference type="PROSITE" id="PS50113"/>
    </source>
</evidence>
<evidence type="ECO:0000259" key="7">
    <source>
        <dbReference type="PROSITE" id="PS50112"/>
    </source>
</evidence>
<name>A0ABU5E5T8_9PROT</name>
<dbReference type="PANTHER" id="PTHR43065">
    <property type="entry name" value="SENSOR HISTIDINE KINASE"/>
    <property type="match status" value="1"/>
</dbReference>
<dbReference type="Pfam" id="PF00512">
    <property type="entry name" value="HisKA"/>
    <property type="match status" value="1"/>
</dbReference>
<comment type="catalytic activity">
    <reaction evidence="1">
        <text>ATP + protein L-histidine = ADP + protein N-phospho-L-histidine.</text>
        <dbReference type="EC" id="2.7.13.3"/>
    </reaction>
</comment>
<dbReference type="SMART" id="SM00388">
    <property type="entry name" value="HisKA"/>
    <property type="match status" value="1"/>
</dbReference>
<dbReference type="PROSITE" id="PS50110">
    <property type="entry name" value="RESPONSE_REGULATORY"/>
    <property type="match status" value="1"/>
</dbReference>
<protein>
    <recommendedName>
        <fullName evidence="2">histidine kinase</fullName>
        <ecNumber evidence="2">2.7.13.3</ecNumber>
    </recommendedName>
</protein>
<evidence type="ECO:0000259" key="5">
    <source>
        <dbReference type="PROSITE" id="PS50109"/>
    </source>
</evidence>
<dbReference type="SUPFAM" id="SSF55874">
    <property type="entry name" value="ATPase domain of HSP90 chaperone/DNA topoisomerase II/histidine kinase"/>
    <property type="match status" value="1"/>
</dbReference>
<feature type="domain" description="Response regulatory" evidence="6">
    <location>
        <begin position="530"/>
        <end position="642"/>
    </location>
</feature>
<keyword evidence="10" id="KW-1185">Reference proteome</keyword>
<dbReference type="PROSITE" id="PS50109">
    <property type="entry name" value="HIS_KIN"/>
    <property type="match status" value="1"/>
</dbReference>
<dbReference type="Proteomes" id="UP001279642">
    <property type="component" value="Unassembled WGS sequence"/>
</dbReference>
<dbReference type="Gene3D" id="3.30.565.10">
    <property type="entry name" value="Histidine kinase-like ATPase, C-terminal domain"/>
    <property type="match status" value="1"/>
</dbReference>
<dbReference type="InterPro" id="IPR003661">
    <property type="entry name" value="HisK_dim/P_dom"/>
</dbReference>
<dbReference type="CDD" id="cd00082">
    <property type="entry name" value="HisKA"/>
    <property type="match status" value="1"/>
</dbReference>
<evidence type="ECO:0000313" key="10">
    <source>
        <dbReference type="Proteomes" id="UP001279642"/>
    </source>
</evidence>
<dbReference type="InterPro" id="IPR035965">
    <property type="entry name" value="PAS-like_dom_sf"/>
</dbReference>
<dbReference type="InterPro" id="IPR004358">
    <property type="entry name" value="Sig_transdc_His_kin-like_C"/>
</dbReference>
<dbReference type="InterPro" id="IPR001610">
    <property type="entry name" value="PAC"/>
</dbReference>
<dbReference type="RefSeq" id="WP_320506684.1">
    <property type="nucleotide sequence ID" value="NZ_JAXCLW010000001.1"/>
</dbReference>
<evidence type="ECO:0000313" key="9">
    <source>
        <dbReference type="EMBL" id="MDY0881625.1"/>
    </source>
</evidence>
<dbReference type="Pfam" id="PF02518">
    <property type="entry name" value="HATPase_c"/>
    <property type="match status" value="1"/>
</dbReference>
<dbReference type="Gene3D" id="1.10.287.130">
    <property type="match status" value="1"/>
</dbReference>
<dbReference type="SUPFAM" id="SSF52172">
    <property type="entry name" value="CheY-like"/>
    <property type="match status" value="1"/>
</dbReference>
<dbReference type="SMART" id="SM00091">
    <property type="entry name" value="PAS"/>
    <property type="match status" value="2"/>
</dbReference>
<dbReference type="SMART" id="SM00448">
    <property type="entry name" value="REC"/>
    <property type="match status" value="1"/>
</dbReference>
<comment type="caution">
    <text evidence="9">The sequence shown here is derived from an EMBL/GenBank/DDBJ whole genome shotgun (WGS) entry which is preliminary data.</text>
</comment>
<organism evidence="9 10">
    <name type="scientific">Dongia soli</name>
    <dbReference type="NCBI Taxonomy" id="600628"/>
    <lineage>
        <taxon>Bacteria</taxon>
        <taxon>Pseudomonadati</taxon>
        <taxon>Pseudomonadota</taxon>
        <taxon>Alphaproteobacteria</taxon>
        <taxon>Rhodospirillales</taxon>
        <taxon>Dongiaceae</taxon>
        <taxon>Dongia</taxon>
    </lineage>
</organism>
<accession>A0ABU5E5T8</accession>
<feature type="modified residue" description="4-aspartylphosphate" evidence="4">
    <location>
        <position position="579"/>
    </location>
</feature>
<dbReference type="InterPro" id="IPR003594">
    <property type="entry name" value="HATPase_dom"/>
</dbReference>
<dbReference type="InterPro" id="IPR001789">
    <property type="entry name" value="Sig_transdc_resp-reg_receiver"/>
</dbReference>
<proteinExistence type="predicted"/>
<dbReference type="Pfam" id="PF13426">
    <property type="entry name" value="PAS_9"/>
    <property type="match status" value="2"/>
</dbReference>
<gene>
    <name evidence="9" type="ORF">SMD27_02095</name>
</gene>
<evidence type="ECO:0000256" key="2">
    <source>
        <dbReference type="ARBA" id="ARBA00012438"/>
    </source>
</evidence>
<evidence type="ECO:0000256" key="3">
    <source>
        <dbReference type="ARBA" id="ARBA00022553"/>
    </source>
</evidence>
<dbReference type="SMART" id="SM00086">
    <property type="entry name" value="PAC"/>
    <property type="match status" value="2"/>
</dbReference>
<feature type="domain" description="PAS" evidence="7">
    <location>
        <begin position="24"/>
        <end position="81"/>
    </location>
</feature>
<dbReference type="InterPro" id="IPR036097">
    <property type="entry name" value="HisK_dim/P_sf"/>
</dbReference>
<dbReference type="Pfam" id="PF00072">
    <property type="entry name" value="Response_reg"/>
    <property type="match status" value="1"/>
</dbReference>
<feature type="domain" description="Histidine kinase" evidence="5">
    <location>
        <begin position="299"/>
        <end position="518"/>
    </location>
</feature>
<dbReference type="PROSITE" id="PS50113">
    <property type="entry name" value="PAC"/>
    <property type="match status" value="2"/>
</dbReference>
<evidence type="ECO:0000259" key="6">
    <source>
        <dbReference type="PROSITE" id="PS50110"/>
    </source>
</evidence>
<evidence type="ECO:0000256" key="4">
    <source>
        <dbReference type="PROSITE-ProRule" id="PRU00169"/>
    </source>
</evidence>
<dbReference type="InterPro" id="IPR005467">
    <property type="entry name" value="His_kinase_dom"/>
</dbReference>
<dbReference type="PRINTS" id="PR00344">
    <property type="entry name" value="BCTRLSENSOR"/>
</dbReference>
<dbReference type="Gene3D" id="3.30.450.20">
    <property type="entry name" value="PAS domain"/>
    <property type="match status" value="2"/>
</dbReference>
<dbReference type="EMBL" id="JAXCLW010000001">
    <property type="protein sequence ID" value="MDY0881625.1"/>
    <property type="molecule type" value="Genomic_DNA"/>
</dbReference>
<reference evidence="9 10" key="1">
    <citation type="journal article" date="2016" name="Antonie Van Leeuwenhoek">
        <title>Dongia soli sp. nov., isolated from soil from Dokdo, Korea.</title>
        <authorList>
            <person name="Kim D.U."/>
            <person name="Lee H."/>
            <person name="Kim H."/>
            <person name="Kim S.G."/>
            <person name="Ka J.O."/>
        </authorList>
    </citation>
    <scope>NUCLEOTIDE SEQUENCE [LARGE SCALE GENOMIC DNA]</scope>
    <source>
        <strain evidence="9 10">D78</strain>
    </source>
</reference>
<dbReference type="CDD" id="cd00130">
    <property type="entry name" value="PAS"/>
    <property type="match status" value="2"/>
</dbReference>